<sequence length="64" mass="7509">MEQGYEAVRQVRYSHSQITVSRIYSPDILCFADYPAIMVLFVCGVYYTVKLLKMKRKNTEVNLK</sequence>
<evidence type="ECO:0000313" key="3">
    <source>
        <dbReference type="Proteomes" id="UP000022645"/>
    </source>
</evidence>
<feature type="transmembrane region" description="Helical" evidence="1">
    <location>
        <begin position="31"/>
        <end position="49"/>
    </location>
</feature>
<keyword evidence="1" id="KW-1133">Transmembrane helix</keyword>
<evidence type="ECO:0000256" key="1">
    <source>
        <dbReference type="SAM" id="Phobius"/>
    </source>
</evidence>
<accession>X8J7M0</accession>
<reference evidence="2 3" key="1">
    <citation type="submission" date="2014-01" db="EMBL/GenBank/DDBJ databases">
        <authorList>
            <person name="Durkin A.S."/>
            <person name="McCorrison J."/>
            <person name="Torralba M."/>
            <person name="Gillis M."/>
            <person name="Haft D.H."/>
            <person name="Methe B."/>
            <person name="Sutton G."/>
            <person name="Nelson K.E."/>
        </authorList>
    </citation>
    <scope>NUCLEOTIDE SEQUENCE [LARGE SCALE GENOMIC DNA]</scope>
    <source>
        <strain evidence="2 3">ATCC 33093</strain>
    </source>
</reference>
<keyword evidence="1" id="KW-0812">Transmembrane</keyword>
<evidence type="ECO:0000313" key="2">
    <source>
        <dbReference type="EMBL" id="EUC60010.1"/>
    </source>
</evidence>
<dbReference type="Proteomes" id="UP000022645">
    <property type="component" value="Unassembled WGS sequence"/>
</dbReference>
<proteinExistence type="predicted"/>
<dbReference type="EMBL" id="JALU01000002">
    <property type="protein sequence ID" value="EUC60010.1"/>
    <property type="molecule type" value="Genomic_DNA"/>
</dbReference>
<organism evidence="2 3">
    <name type="scientific">Mogibacterium timidum ATCC 33093</name>
    <dbReference type="NCBI Taxonomy" id="1401079"/>
    <lineage>
        <taxon>Bacteria</taxon>
        <taxon>Bacillati</taxon>
        <taxon>Bacillota</taxon>
        <taxon>Clostridia</taxon>
        <taxon>Peptostreptococcales</taxon>
        <taxon>Anaerovoracaceae</taxon>
        <taxon>Mogibacterium</taxon>
    </lineage>
</organism>
<dbReference type="AlphaFoldDB" id="X8J7M0"/>
<protein>
    <submittedName>
        <fullName evidence="2">Uncharacterized protein</fullName>
    </submittedName>
</protein>
<keyword evidence="1" id="KW-0472">Membrane</keyword>
<comment type="caution">
    <text evidence="2">The sequence shown here is derived from an EMBL/GenBank/DDBJ whole genome shotgun (WGS) entry which is preliminary data.</text>
</comment>
<gene>
    <name evidence="2" type="ORF">HMPREF0581_0880</name>
</gene>
<name>X8J7M0_9FIRM</name>